<dbReference type="AlphaFoldDB" id="A0A1T4VB22"/>
<evidence type="ECO:0000313" key="1">
    <source>
        <dbReference type="EMBL" id="SKA62180.1"/>
    </source>
</evidence>
<reference evidence="2" key="1">
    <citation type="submission" date="2017-02" db="EMBL/GenBank/DDBJ databases">
        <authorList>
            <person name="Varghese N."/>
            <person name="Submissions S."/>
        </authorList>
    </citation>
    <scope>NUCLEOTIDE SEQUENCE [LARGE SCALE GENOMIC DNA]</scope>
    <source>
        <strain evidence="2">DSM 3072</strain>
    </source>
</reference>
<name>A0A1T4VB22_9GAMM</name>
<accession>A0A1T4VB22</accession>
<evidence type="ECO:0000313" key="2">
    <source>
        <dbReference type="Proteomes" id="UP000242432"/>
    </source>
</evidence>
<keyword evidence="2" id="KW-1185">Reference proteome</keyword>
<evidence type="ECO:0008006" key="3">
    <source>
        <dbReference type="Google" id="ProtNLM"/>
    </source>
</evidence>
<dbReference type="Proteomes" id="UP000242432">
    <property type="component" value="Unassembled WGS sequence"/>
</dbReference>
<proteinExistence type="predicted"/>
<protein>
    <recommendedName>
        <fullName evidence="3">Lipoprotein</fullName>
    </recommendedName>
</protein>
<dbReference type="RefSeq" id="WP_078928702.1">
    <property type="nucleotide sequence ID" value="NZ_FUXX01000017.1"/>
</dbReference>
<sequence length="328" mass="37501">MSIKNAPQIILISAILTGCVNTIDTTDLEVVPSNETLMSIETDNIQQIQDKKTEYRFLKLQPANKTEKCEIAYMTNEGDLSVQNGQFFWDGNCIKGKADGIGRLFVKYETTDSEQIVEYSDNQTLINIYLINDKKNGTLYKGQAEIDLDEKTQFGYFRSVTPKKTKYGELITDILETRDVTYIYRYNQDNSFEEYTKSYCALENDNETCFNITTQVKPDLERISFSNTVNNGKAKEIGYVHESNPANPDEKAVKLITEKGTVTTKNAEFPLEYLTYIREINNEIKNRVSYVPESVALSENKIEEYKNKACAVTSVDFMPLNDYLKICN</sequence>
<dbReference type="PROSITE" id="PS51257">
    <property type="entry name" value="PROKAR_LIPOPROTEIN"/>
    <property type="match status" value="1"/>
</dbReference>
<gene>
    <name evidence="1" type="ORF">SAMN02745213_01215</name>
</gene>
<organism evidence="1 2">
    <name type="scientific">Succinivibrio dextrinosolvens DSM 3072</name>
    <dbReference type="NCBI Taxonomy" id="1123324"/>
    <lineage>
        <taxon>Bacteria</taxon>
        <taxon>Pseudomonadati</taxon>
        <taxon>Pseudomonadota</taxon>
        <taxon>Gammaproteobacteria</taxon>
        <taxon>Aeromonadales</taxon>
        <taxon>Succinivibrionaceae</taxon>
        <taxon>Succinivibrio</taxon>
    </lineage>
</organism>
<dbReference type="EMBL" id="FUXX01000017">
    <property type="protein sequence ID" value="SKA62180.1"/>
    <property type="molecule type" value="Genomic_DNA"/>
</dbReference>